<evidence type="ECO:0000313" key="1">
    <source>
        <dbReference type="EnsemblPlants" id="PGSC0003DMT400093352"/>
    </source>
</evidence>
<name>M1DRS5_SOLTU</name>
<sequence length="237" mass="27185">MVRGSDPVPNYLKSKRQLTAQSVSRPTVQVLSIQIVHRSFLDPYSATSVIMPPHRAYTRNANAHNANAFPPVPDHEILNAEFWNAIFFMAQSVANKNNQQVPVPTNTNVGSTTARVRDFVWMNPLEFLGSQVGEDPKNFIDEVKKIFGVMQVIRNLRVELTSYQLKDVAHIWLTQWKENRGADATPVTWECFTRALLDRSLAFRTRVDRFSIRTQQHQCHFQYPYDMRGTGLAWGHS</sequence>
<protein>
    <submittedName>
        <fullName evidence="1">Gag-pol protein</fullName>
    </submittedName>
</protein>
<dbReference type="InParanoid" id="M1DRS5"/>
<dbReference type="EnsemblPlants" id="PGSC0003DMT400093352">
    <property type="protein sequence ID" value="PGSC0003DMT400093352"/>
    <property type="gene ID" value="PGSC0003DMG400042923"/>
</dbReference>
<accession>M1DRS5</accession>
<reference evidence="2" key="1">
    <citation type="journal article" date="2011" name="Nature">
        <title>Genome sequence and analysis of the tuber crop potato.</title>
        <authorList>
            <consortium name="The Potato Genome Sequencing Consortium"/>
        </authorList>
    </citation>
    <scope>NUCLEOTIDE SEQUENCE [LARGE SCALE GENOMIC DNA]</scope>
    <source>
        <strain evidence="2">cv. DM1-3 516 R44</strain>
    </source>
</reference>
<organism evidence="1 2">
    <name type="scientific">Solanum tuberosum</name>
    <name type="common">Potato</name>
    <dbReference type="NCBI Taxonomy" id="4113"/>
    <lineage>
        <taxon>Eukaryota</taxon>
        <taxon>Viridiplantae</taxon>
        <taxon>Streptophyta</taxon>
        <taxon>Embryophyta</taxon>
        <taxon>Tracheophyta</taxon>
        <taxon>Spermatophyta</taxon>
        <taxon>Magnoliopsida</taxon>
        <taxon>eudicotyledons</taxon>
        <taxon>Gunneridae</taxon>
        <taxon>Pentapetalae</taxon>
        <taxon>asterids</taxon>
        <taxon>lamiids</taxon>
        <taxon>Solanales</taxon>
        <taxon>Solanaceae</taxon>
        <taxon>Solanoideae</taxon>
        <taxon>Solaneae</taxon>
        <taxon>Solanum</taxon>
    </lineage>
</organism>
<dbReference type="AlphaFoldDB" id="M1DRS5"/>
<proteinExistence type="predicted"/>
<evidence type="ECO:0000313" key="2">
    <source>
        <dbReference type="Proteomes" id="UP000011115"/>
    </source>
</evidence>
<keyword evidence="2" id="KW-1185">Reference proteome</keyword>
<dbReference type="HOGENOM" id="CLU_1172416_0_0_1"/>
<dbReference type="Proteomes" id="UP000011115">
    <property type="component" value="Unassembled WGS sequence"/>
</dbReference>
<dbReference type="PaxDb" id="4113-PGSC0003DMT400093352"/>
<reference evidence="1" key="2">
    <citation type="submission" date="2015-06" db="UniProtKB">
        <authorList>
            <consortium name="EnsemblPlants"/>
        </authorList>
    </citation>
    <scope>IDENTIFICATION</scope>
    <source>
        <strain evidence="1">DM1-3 516 R44</strain>
    </source>
</reference>
<dbReference type="Gramene" id="PGSC0003DMT400093352">
    <property type="protein sequence ID" value="PGSC0003DMT400093352"/>
    <property type="gene ID" value="PGSC0003DMG400042923"/>
</dbReference>